<evidence type="ECO:0000313" key="1">
    <source>
        <dbReference type="EMBL" id="RDH14062.1"/>
    </source>
</evidence>
<dbReference type="VEuPathDB" id="FungiDB:M747DRAFT_250346"/>
<gene>
    <name evidence="1" type="ORF">M747DRAFT_250346</name>
</gene>
<evidence type="ECO:0000313" key="2">
    <source>
        <dbReference type="Proteomes" id="UP000253845"/>
    </source>
</evidence>
<organism evidence="1 2">
    <name type="scientific">Aspergillus niger ATCC 13496</name>
    <dbReference type="NCBI Taxonomy" id="1353008"/>
    <lineage>
        <taxon>Eukaryota</taxon>
        <taxon>Fungi</taxon>
        <taxon>Dikarya</taxon>
        <taxon>Ascomycota</taxon>
        <taxon>Pezizomycotina</taxon>
        <taxon>Eurotiomycetes</taxon>
        <taxon>Eurotiomycetidae</taxon>
        <taxon>Eurotiales</taxon>
        <taxon>Aspergillaceae</taxon>
        <taxon>Aspergillus</taxon>
        <taxon>Aspergillus subgen. Circumdati</taxon>
    </lineage>
</organism>
<dbReference type="AlphaFoldDB" id="A0A370BL21"/>
<accession>A0A370BL21</accession>
<dbReference type="EMBL" id="KZ851985">
    <property type="protein sequence ID" value="RDH14062.1"/>
    <property type="molecule type" value="Genomic_DNA"/>
</dbReference>
<name>A0A370BL21_ASPNG</name>
<protein>
    <submittedName>
        <fullName evidence="1">Uncharacterized protein</fullName>
    </submittedName>
</protein>
<sequence length="86" mass="9607">MHNYPADGDAGYRRAHKRGQIHKVWLMSATAGGVTASTTLKNYSCRMNAHELSTVTESFGSFEDDWMINKRYSQNGHPAKAIFQAS</sequence>
<proteinExistence type="predicted"/>
<dbReference type="Proteomes" id="UP000253845">
    <property type="component" value="Unassembled WGS sequence"/>
</dbReference>
<reference evidence="1 2" key="1">
    <citation type="submission" date="2018-07" db="EMBL/GenBank/DDBJ databases">
        <title>Section-level genome sequencing of Aspergillus section Nigri to investigate inter- and intra-species variation.</title>
        <authorList>
            <consortium name="DOE Joint Genome Institute"/>
            <person name="Vesth T.C."/>
            <person name="Nybo J.L."/>
            <person name="Theobald S."/>
            <person name="Frisvad J.C."/>
            <person name="Larsen T.O."/>
            <person name="Nielsen K.F."/>
            <person name="Hoof J.B."/>
            <person name="Brandl J."/>
            <person name="Salamov A."/>
            <person name="Riley R."/>
            <person name="Gladden J.M."/>
            <person name="Phatale P."/>
            <person name="Nielsen M.T."/>
            <person name="Lyhne E.K."/>
            <person name="Kogle M.E."/>
            <person name="Strasser K."/>
            <person name="McDonnell E."/>
            <person name="Barry K."/>
            <person name="Clum A."/>
            <person name="Chen C."/>
            <person name="Nolan M."/>
            <person name="Sandor L."/>
            <person name="Kuo A."/>
            <person name="Lipzen A."/>
            <person name="Hainaut M."/>
            <person name="Drula E."/>
            <person name="Tsang A."/>
            <person name="Magnuson J.K."/>
            <person name="Henrissat B."/>
            <person name="Wiebenga A."/>
            <person name="Simmons B.A."/>
            <person name="Makela M.R."/>
            <person name="De vries R.P."/>
            <person name="Grigoriev I.V."/>
            <person name="Mortensen U.H."/>
            <person name="Baker S.E."/>
            <person name="Andersen M.R."/>
        </authorList>
    </citation>
    <scope>NUCLEOTIDE SEQUENCE [LARGE SCALE GENOMIC DNA]</scope>
    <source>
        <strain evidence="1 2">ATCC 13496</strain>
    </source>
</reference>